<keyword evidence="6 7" id="KW-0472">Membrane</keyword>
<dbReference type="CDD" id="cd17369">
    <property type="entry name" value="MFS_ShiA_like"/>
    <property type="match status" value="1"/>
</dbReference>
<dbReference type="PANTHER" id="PTHR43045:SF2">
    <property type="entry name" value="INNER MEMBRANE METABOLITE TRANSPORT PROTEIN YHJE"/>
    <property type="match status" value="1"/>
</dbReference>
<name>A0A7Y0EQH4_9BIFI</name>
<evidence type="ECO:0000256" key="7">
    <source>
        <dbReference type="SAM" id="Phobius"/>
    </source>
</evidence>
<sequence>MDCLFRFAGQRAILVFRHSDVRERSRWATSHFSFSSRCQFRCALAVIVRLSIMRTAALGLFCGHNWEEKTTMSASVSAATKPVKKDSVPEIIAASMVGTAIEFYDNYCYSIAAASYFGAIFFANVTNPALAQIMAFTTFAVSFLARPFGSMLFGHFGDKMGRKKTLVIALLTMGIATFLVGCLPGYEQVGGVSVIILCVCRACQGVGLAGEWSGAALVATENAPAAKRALYGSFPNLGAPIGFFCAYGLNLLLTTHIGQEQMGAWGWRIPFLASVILVAIGLYVRARMSETPVFKQASEEKRTSKHPLRDLLPYWKEVVLGTLAMGVTYTLFYVLGTWSLSYGVKGLGFQQSEYLLLQMVSVVFFAIFIVVSCVYADKVGRKKVLFVTTAATFVFSFFTPFLLVHSASHILIFLCIGFVLMGGLFGPCGAYLPELFPVHVRYSGAGLSYNLAAIFGGAFAPTIAQALVNSKFGVAGVGWYMAVMAAVALLALFLIKESKDKDYTL</sequence>
<dbReference type="InterPro" id="IPR011701">
    <property type="entry name" value="MFS"/>
</dbReference>
<dbReference type="GO" id="GO:0022857">
    <property type="term" value="F:transmembrane transporter activity"/>
    <property type="evidence" value="ECO:0007669"/>
    <property type="project" value="InterPro"/>
</dbReference>
<feature type="transmembrane region" description="Helical" evidence="7">
    <location>
        <begin position="106"/>
        <end position="123"/>
    </location>
</feature>
<feature type="transmembrane region" description="Helical" evidence="7">
    <location>
        <begin position="355"/>
        <end position="377"/>
    </location>
</feature>
<dbReference type="Pfam" id="PF07690">
    <property type="entry name" value="MFS_1"/>
    <property type="match status" value="1"/>
</dbReference>
<evidence type="ECO:0000256" key="6">
    <source>
        <dbReference type="ARBA" id="ARBA00023136"/>
    </source>
</evidence>
<feature type="transmembrane region" description="Helical" evidence="7">
    <location>
        <begin position="474"/>
        <end position="495"/>
    </location>
</feature>
<dbReference type="PROSITE" id="PS50850">
    <property type="entry name" value="MFS"/>
    <property type="match status" value="1"/>
</dbReference>
<evidence type="ECO:0000256" key="3">
    <source>
        <dbReference type="ARBA" id="ARBA00022475"/>
    </source>
</evidence>
<dbReference type="EMBL" id="JAAIII010000005">
    <property type="protein sequence ID" value="NMM94550.1"/>
    <property type="molecule type" value="Genomic_DNA"/>
</dbReference>
<keyword evidence="3" id="KW-1003">Cell membrane</keyword>
<evidence type="ECO:0000313" key="9">
    <source>
        <dbReference type="EMBL" id="NMM94550.1"/>
    </source>
</evidence>
<feature type="transmembrane region" description="Helical" evidence="7">
    <location>
        <begin position="166"/>
        <end position="186"/>
    </location>
</feature>
<feature type="domain" description="Major facilitator superfamily (MFS) profile" evidence="8">
    <location>
        <begin position="91"/>
        <end position="500"/>
    </location>
</feature>
<feature type="transmembrane region" description="Helical" evidence="7">
    <location>
        <begin position="230"/>
        <end position="253"/>
    </location>
</feature>
<organism evidence="9 10">
    <name type="scientific">Bifidobacterium oedipodis</name>
    <dbReference type="NCBI Taxonomy" id="2675322"/>
    <lineage>
        <taxon>Bacteria</taxon>
        <taxon>Bacillati</taxon>
        <taxon>Actinomycetota</taxon>
        <taxon>Actinomycetes</taxon>
        <taxon>Bifidobacteriales</taxon>
        <taxon>Bifidobacteriaceae</taxon>
        <taxon>Bifidobacterium</taxon>
    </lineage>
</organism>
<comment type="caution">
    <text evidence="9">The sequence shown here is derived from an EMBL/GenBank/DDBJ whole genome shotgun (WGS) entry which is preliminary data.</text>
</comment>
<dbReference type="AlphaFoldDB" id="A0A7Y0EQH4"/>
<evidence type="ECO:0000259" key="8">
    <source>
        <dbReference type="PROSITE" id="PS50850"/>
    </source>
</evidence>
<feature type="transmembrane region" description="Helical" evidence="7">
    <location>
        <begin position="192"/>
        <end position="218"/>
    </location>
</feature>
<proteinExistence type="predicted"/>
<dbReference type="Proteomes" id="UP000532194">
    <property type="component" value="Unassembled WGS sequence"/>
</dbReference>
<feature type="transmembrane region" description="Helical" evidence="7">
    <location>
        <begin position="410"/>
        <end position="432"/>
    </location>
</feature>
<dbReference type="Gene3D" id="1.20.1250.20">
    <property type="entry name" value="MFS general substrate transporter like domains"/>
    <property type="match status" value="2"/>
</dbReference>
<dbReference type="PANTHER" id="PTHR43045">
    <property type="entry name" value="SHIKIMATE TRANSPORTER"/>
    <property type="match status" value="1"/>
</dbReference>
<dbReference type="SUPFAM" id="SSF103473">
    <property type="entry name" value="MFS general substrate transporter"/>
    <property type="match status" value="1"/>
</dbReference>
<feature type="transmembrane region" description="Helical" evidence="7">
    <location>
        <begin position="444"/>
        <end position="468"/>
    </location>
</feature>
<dbReference type="InterPro" id="IPR036259">
    <property type="entry name" value="MFS_trans_sf"/>
</dbReference>
<evidence type="ECO:0000256" key="2">
    <source>
        <dbReference type="ARBA" id="ARBA00022448"/>
    </source>
</evidence>
<keyword evidence="5 7" id="KW-1133">Transmembrane helix</keyword>
<gene>
    <name evidence="9" type="ORF">G1C95_1737</name>
</gene>
<dbReference type="InterPro" id="IPR020846">
    <property type="entry name" value="MFS_dom"/>
</dbReference>
<feature type="transmembrane region" description="Helical" evidence="7">
    <location>
        <begin position="384"/>
        <end position="404"/>
    </location>
</feature>
<evidence type="ECO:0000256" key="1">
    <source>
        <dbReference type="ARBA" id="ARBA00004651"/>
    </source>
</evidence>
<reference evidence="9 10" key="1">
    <citation type="submission" date="2020-02" db="EMBL/GenBank/DDBJ databases">
        <title>Characterization of phylogenetic diversity of novel bifidobacterial species isolated in Czech ZOOs.</title>
        <authorList>
            <person name="Lugli G.A."/>
            <person name="Vera N.B."/>
            <person name="Ventura M."/>
        </authorList>
    </citation>
    <scope>NUCLEOTIDE SEQUENCE [LARGE SCALE GENOMIC DNA]</scope>
    <source>
        <strain evidence="9 10">DSM 109957</strain>
    </source>
</reference>
<evidence type="ECO:0000256" key="5">
    <source>
        <dbReference type="ARBA" id="ARBA00022989"/>
    </source>
</evidence>
<feature type="transmembrane region" description="Helical" evidence="7">
    <location>
        <begin position="314"/>
        <end position="335"/>
    </location>
</feature>
<dbReference type="GO" id="GO:0005886">
    <property type="term" value="C:plasma membrane"/>
    <property type="evidence" value="ECO:0007669"/>
    <property type="project" value="UniProtKB-SubCell"/>
</dbReference>
<keyword evidence="2" id="KW-0813">Transport</keyword>
<evidence type="ECO:0000313" key="10">
    <source>
        <dbReference type="Proteomes" id="UP000532194"/>
    </source>
</evidence>
<comment type="subcellular location">
    <subcellularLocation>
        <location evidence="1">Cell membrane</location>
        <topology evidence="1">Multi-pass membrane protein</topology>
    </subcellularLocation>
</comment>
<accession>A0A7Y0EQH4</accession>
<evidence type="ECO:0000256" key="4">
    <source>
        <dbReference type="ARBA" id="ARBA00022692"/>
    </source>
</evidence>
<keyword evidence="4 7" id="KW-0812">Transmembrane</keyword>
<feature type="transmembrane region" description="Helical" evidence="7">
    <location>
        <begin position="129"/>
        <end position="145"/>
    </location>
</feature>
<feature type="transmembrane region" description="Helical" evidence="7">
    <location>
        <begin position="265"/>
        <end position="284"/>
    </location>
</feature>
<protein>
    <submittedName>
        <fullName evidence="9">MFS transporter</fullName>
    </submittedName>
</protein>
<keyword evidence="10" id="KW-1185">Reference proteome</keyword>